<dbReference type="PANTHER" id="PTHR34237">
    <property type="entry name" value="PAREP8-RELATED"/>
    <property type="match status" value="1"/>
</dbReference>
<accession>A0A2R6BGH7</accession>
<dbReference type="Pfam" id="PF05942">
    <property type="entry name" value="PaREP1"/>
    <property type="match status" value="1"/>
</dbReference>
<sequence>MLKKTDVLTASDVLLEEADQLLEKGDTVQASEKYYKAAEEAVKLLAKTLKLTSVLNKAEKNGEWDLRVLHEAVNEASQVLNNPELFEYWESAVAVLTANLSMAVLKKEAENVRKLVKISDKVANTKMA</sequence>
<reference evidence="1 2" key="1">
    <citation type="submission" date="2017-04" db="EMBL/GenBank/DDBJ databases">
        <title>Novel microbial lineages endemic to geothermal iron-oxide mats fill important gaps in the evolutionary history of Archaea.</title>
        <authorList>
            <person name="Jay Z.J."/>
            <person name="Beam J.P."/>
            <person name="Dlakic M."/>
            <person name="Rusch D.B."/>
            <person name="Kozubal M.A."/>
            <person name="Inskeep W.P."/>
        </authorList>
    </citation>
    <scope>NUCLEOTIDE SEQUENCE [LARGE SCALE GENOMIC DNA]</scope>
    <source>
        <strain evidence="1">ECH_B_SAG-C16</strain>
    </source>
</reference>
<dbReference type="Gene3D" id="1.20.120.330">
    <property type="entry name" value="Nucleotidyltransferases domain 2"/>
    <property type="match status" value="1"/>
</dbReference>
<evidence type="ECO:0000313" key="1">
    <source>
        <dbReference type="EMBL" id="PSN97734.1"/>
    </source>
</evidence>
<organism evidence="1 2">
    <name type="scientific">Candidatus Marsarchaeota G2 archaeon ECH_B_SAG-C16</name>
    <dbReference type="NCBI Taxonomy" id="1978163"/>
    <lineage>
        <taxon>Archaea</taxon>
        <taxon>Candidatus Marsarchaeota</taxon>
        <taxon>Candidatus Marsarchaeota group 2</taxon>
    </lineage>
</organism>
<comment type="caution">
    <text evidence="1">The sequence shown here is derived from an EMBL/GenBank/DDBJ whole genome shotgun (WGS) entry which is preliminary data.</text>
</comment>
<dbReference type="InterPro" id="IPR010268">
    <property type="entry name" value="PaREP1"/>
</dbReference>
<dbReference type="PANTHER" id="PTHR34237:SF4">
    <property type="entry name" value="PAREP1 FAMILY PROTEIN"/>
    <property type="match status" value="1"/>
</dbReference>
<evidence type="ECO:0000313" key="2">
    <source>
        <dbReference type="Proteomes" id="UP000240681"/>
    </source>
</evidence>
<protein>
    <recommendedName>
        <fullName evidence="3">HEPN domain-containing protein</fullName>
    </recommendedName>
</protein>
<name>A0A2R6BGH7_9ARCH</name>
<proteinExistence type="predicted"/>
<dbReference type="Proteomes" id="UP000240681">
    <property type="component" value="Unassembled WGS sequence"/>
</dbReference>
<evidence type="ECO:0008006" key="3">
    <source>
        <dbReference type="Google" id="ProtNLM"/>
    </source>
</evidence>
<dbReference type="AlphaFoldDB" id="A0A2R6BGH7"/>
<gene>
    <name evidence="1" type="ORF">B9Q09_00365</name>
</gene>
<dbReference type="EMBL" id="NEXK01000007">
    <property type="protein sequence ID" value="PSN97734.1"/>
    <property type="molecule type" value="Genomic_DNA"/>
</dbReference>